<sequence>MQAALCFTELLELAANAERQLKGDGVLSLALPVEGLDPLLHLPQLGDENCFKFLWDRAPGLSLAASGRTNHLELSGPRRFQLAQRFADLSLSRLVCAPQSVPPQARPRVLLAFSFFDAALQNGENLPGIQAVLPRWQLSRQGHEGWLRLQVNAGNGTIARQLAEELWLKAESLVAFSKIAKTTRKHEKPSIINVIQSSSWQESYIKAAKRGLELVNQHELHKLVIAVRQNLLLEQPLKPLDLLYRLRKEQSGSCRFLWQVHKADAFFGASPERLLVFRQGQLLSDALAGTASVDDVENQLLKSDKDRHEHELVVEEIIKVLCQQGMCPSHPNRPRLARHGHLIHLHTPIIAKINGQSPLLLAEALHPTPAVAGLPRREAMAWLRSLEEFERGHYAAPIGWIDNSGDAELRVAIRSARQQNCHLEITAGAGLVCGSILEKELQEVNLKLGVMHKQLNLPIKKSQLTSNFLTA</sequence>
<dbReference type="Gene3D" id="3.60.120.10">
    <property type="entry name" value="Anthranilate synthase"/>
    <property type="match status" value="1"/>
</dbReference>
<dbReference type="AlphaFoldDB" id="B1X4B0"/>
<feature type="domain" description="Chorismate-utilising enzyme C-terminal" evidence="6">
    <location>
        <begin position="201"/>
        <end position="447"/>
    </location>
</feature>
<dbReference type="InterPro" id="IPR004561">
    <property type="entry name" value="IsoChor_synthase"/>
</dbReference>
<dbReference type="GO" id="GO:0008909">
    <property type="term" value="F:isochorismate synthase activity"/>
    <property type="evidence" value="ECO:0007669"/>
    <property type="project" value="UniProtKB-EC"/>
</dbReference>
<name>B1X4B0_PAUCH</name>
<evidence type="ECO:0000256" key="3">
    <source>
        <dbReference type="ARBA" id="ARBA00012824"/>
    </source>
</evidence>
<comment type="catalytic activity">
    <reaction evidence="1">
        <text>chorismate = isochorismate</text>
        <dbReference type="Rhea" id="RHEA:18985"/>
        <dbReference type="ChEBI" id="CHEBI:29748"/>
        <dbReference type="ChEBI" id="CHEBI:29780"/>
        <dbReference type="EC" id="5.4.4.2"/>
    </reaction>
</comment>
<dbReference type="Pfam" id="PF00425">
    <property type="entry name" value="Chorismate_bind"/>
    <property type="match status" value="1"/>
</dbReference>
<evidence type="ECO:0000259" key="6">
    <source>
        <dbReference type="Pfam" id="PF00425"/>
    </source>
</evidence>
<proteinExistence type="inferred from homology"/>
<dbReference type="InterPro" id="IPR005801">
    <property type="entry name" value="ADC_synthase"/>
</dbReference>
<evidence type="ECO:0000313" key="7">
    <source>
        <dbReference type="EMBL" id="ACB42779.1"/>
    </source>
</evidence>
<dbReference type="PANTHER" id="PTHR42839">
    <property type="entry name" value="ISOCHORISMATE SYNTHASE ENTC"/>
    <property type="match status" value="1"/>
</dbReference>
<evidence type="ECO:0000256" key="2">
    <source>
        <dbReference type="ARBA" id="ARBA00005297"/>
    </source>
</evidence>
<dbReference type="RefSeq" id="YP_002048989.1">
    <property type="nucleotide sequence ID" value="NC_011087.1"/>
</dbReference>
<evidence type="ECO:0000256" key="5">
    <source>
        <dbReference type="ARBA" id="ARBA00041564"/>
    </source>
</evidence>
<evidence type="ECO:0000256" key="1">
    <source>
        <dbReference type="ARBA" id="ARBA00000799"/>
    </source>
</evidence>
<reference evidence="7" key="1">
    <citation type="submission" date="2007-08" db="EMBL/GenBank/DDBJ databases">
        <authorList>
            <person name="Gloeckner G."/>
            <person name="Nowack E."/>
            <person name="Melkonian M."/>
        </authorList>
    </citation>
    <scope>NUCLEOTIDE SEQUENCE</scope>
</reference>
<organism evidence="7">
    <name type="scientific">Paulinella chromatophora</name>
    <dbReference type="NCBI Taxonomy" id="39717"/>
    <lineage>
        <taxon>Eukaryota</taxon>
        <taxon>Sar</taxon>
        <taxon>Rhizaria</taxon>
        <taxon>Cercozoa</taxon>
        <taxon>Imbricatea</taxon>
        <taxon>Silicofilosea</taxon>
        <taxon>Euglyphida</taxon>
        <taxon>Paulinellidae</taxon>
        <taxon>Paulinella</taxon>
    </lineage>
</organism>
<reference evidence="7" key="2">
    <citation type="journal article" date="2008" name="Curr. Biol.">
        <title>Chromatophore genome sequence of Paulinella sheds light on acquisition of photosynthesis by eukaryotes.</title>
        <authorList>
            <person name="Nowack E.C.M."/>
            <person name="Melkonian M."/>
            <person name="Gloeckner G."/>
        </authorList>
    </citation>
    <scope>NUCLEOTIDE SEQUENCE [LARGE SCALE GENOMIC DNA]</scope>
</reference>
<comment type="similarity">
    <text evidence="2">Belongs to the isochorismate synthase family.</text>
</comment>
<geneLocation type="organellar chromatophore" evidence="7"/>
<dbReference type="InterPro" id="IPR015890">
    <property type="entry name" value="Chorismate_C"/>
</dbReference>
<protein>
    <recommendedName>
        <fullName evidence="3">isochorismate synthase</fullName>
        <ecNumber evidence="3">5.4.4.2</ecNumber>
    </recommendedName>
    <alternativeName>
        <fullName evidence="5">Isochorismate mutase</fullName>
    </alternativeName>
</protein>
<dbReference type="SUPFAM" id="SSF56322">
    <property type="entry name" value="ADC synthase"/>
    <property type="match status" value="1"/>
</dbReference>
<dbReference type="GeneID" id="6481933"/>
<accession>B1X4B0</accession>
<dbReference type="EMBL" id="CP000815">
    <property type="protein sequence ID" value="ACB42779.1"/>
    <property type="molecule type" value="Genomic_DNA"/>
</dbReference>
<keyword evidence="4" id="KW-0413">Isomerase</keyword>
<keyword evidence="7" id="KW-0934">Plastid</keyword>
<dbReference type="PANTHER" id="PTHR42839:SF2">
    <property type="entry name" value="ISOCHORISMATE SYNTHASE ENTC"/>
    <property type="match status" value="1"/>
</dbReference>
<gene>
    <name evidence="7" type="primary">menF</name>
    <name evidence="7" type="ordered locus">PCC_0338</name>
</gene>
<dbReference type="NCBIfam" id="TIGR00543">
    <property type="entry name" value="isochor_syn"/>
    <property type="match status" value="1"/>
</dbReference>
<evidence type="ECO:0000256" key="4">
    <source>
        <dbReference type="ARBA" id="ARBA00023235"/>
    </source>
</evidence>
<dbReference type="EC" id="5.4.4.2" evidence="3"/>